<keyword evidence="1" id="KW-1133">Transmembrane helix</keyword>
<dbReference type="RefSeq" id="WP_155041158.1">
    <property type="nucleotide sequence ID" value="NZ_WMIG01000013.1"/>
</dbReference>
<keyword evidence="1" id="KW-0812">Transmembrane</keyword>
<feature type="transmembrane region" description="Helical" evidence="1">
    <location>
        <begin position="73"/>
        <end position="94"/>
    </location>
</feature>
<proteinExistence type="predicted"/>
<feature type="transmembrane region" description="Helical" evidence="1">
    <location>
        <begin position="16"/>
        <end position="39"/>
    </location>
</feature>
<sequence>MWDLLTPVSQKSPYQWVTVLLSHMAIGIALFVWLLPIAFWIAPDHARLLAVWLAGSGYMLFERFQGWKAGRMLWWDSVLDWCGVCNGTLIALALWANDWLAAEAFILVASAIAFAGSWARRKSRS</sequence>
<keyword evidence="3" id="KW-1185">Reference proteome</keyword>
<reference evidence="2 3" key="1">
    <citation type="submission" date="2019-11" db="EMBL/GenBank/DDBJ databases">
        <authorList>
            <person name="Dong K."/>
        </authorList>
    </citation>
    <scope>NUCLEOTIDE SEQUENCE [LARGE SCALE GENOMIC DNA]</scope>
    <source>
        <strain evidence="2 3">NBRC 112902</strain>
    </source>
</reference>
<name>A0A844HSA6_9RHOB</name>
<dbReference type="AlphaFoldDB" id="A0A844HSA6"/>
<dbReference type="Proteomes" id="UP000449846">
    <property type="component" value="Unassembled WGS sequence"/>
</dbReference>
<dbReference type="EMBL" id="WMIG01000013">
    <property type="protein sequence ID" value="MTH61217.1"/>
    <property type="molecule type" value="Genomic_DNA"/>
</dbReference>
<evidence type="ECO:0000256" key="1">
    <source>
        <dbReference type="SAM" id="Phobius"/>
    </source>
</evidence>
<evidence type="ECO:0000313" key="3">
    <source>
        <dbReference type="Proteomes" id="UP000449846"/>
    </source>
</evidence>
<feature type="transmembrane region" description="Helical" evidence="1">
    <location>
        <begin position="100"/>
        <end position="119"/>
    </location>
</feature>
<organism evidence="2 3">
    <name type="scientific">Paracoccus litorisediminis</name>
    <dbReference type="NCBI Taxonomy" id="2006130"/>
    <lineage>
        <taxon>Bacteria</taxon>
        <taxon>Pseudomonadati</taxon>
        <taxon>Pseudomonadota</taxon>
        <taxon>Alphaproteobacteria</taxon>
        <taxon>Rhodobacterales</taxon>
        <taxon>Paracoccaceae</taxon>
        <taxon>Paracoccus</taxon>
    </lineage>
</organism>
<keyword evidence="1" id="KW-0472">Membrane</keyword>
<comment type="caution">
    <text evidence="2">The sequence shown here is derived from an EMBL/GenBank/DDBJ whole genome shotgun (WGS) entry which is preliminary data.</text>
</comment>
<evidence type="ECO:0000313" key="2">
    <source>
        <dbReference type="EMBL" id="MTH61217.1"/>
    </source>
</evidence>
<accession>A0A844HSA6</accession>
<gene>
    <name evidence="2" type="ORF">GL300_18560</name>
</gene>
<protein>
    <submittedName>
        <fullName evidence="2">Uncharacterized protein</fullName>
    </submittedName>
</protein>
<dbReference type="OrthoDB" id="7779190at2"/>